<keyword evidence="9" id="KW-0902">Two-component regulatory system</keyword>
<dbReference type="InterPro" id="IPR050351">
    <property type="entry name" value="BphY/WalK/GraS-like"/>
</dbReference>
<keyword evidence="6" id="KW-0547">Nucleotide-binding</keyword>
<protein>
    <recommendedName>
        <fullName evidence="3">histidine kinase</fullName>
        <ecNumber evidence="3">2.7.13.3</ecNumber>
    </recommendedName>
</protein>
<dbReference type="InterPro" id="IPR005467">
    <property type="entry name" value="His_kinase_dom"/>
</dbReference>
<keyword evidence="5" id="KW-0808">Transferase</keyword>
<comment type="subcellular location">
    <subcellularLocation>
        <location evidence="2">Membrane</location>
    </subcellularLocation>
</comment>
<accession>A0ABS2NE25</accession>
<evidence type="ECO:0000256" key="9">
    <source>
        <dbReference type="ARBA" id="ARBA00023012"/>
    </source>
</evidence>
<dbReference type="Pfam" id="PF00512">
    <property type="entry name" value="HisKA"/>
    <property type="match status" value="1"/>
</dbReference>
<dbReference type="PANTHER" id="PTHR45453">
    <property type="entry name" value="PHOSPHATE REGULON SENSOR PROTEIN PHOR"/>
    <property type="match status" value="1"/>
</dbReference>
<evidence type="ECO:0000259" key="10">
    <source>
        <dbReference type="PROSITE" id="PS50109"/>
    </source>
</evidence>
<name>A0ABS2NE25_9BACI</name>
<dbReference type="SUPFAM" id="SSF55874">
    <property type="entry name" value="ATPase domain of HSP90 chaperone/DNA topoisomerase II/histidine kinase"/>
    <property type="match status" value="1"/>
</dbReference>
<evidence type="ECO:0000313" key="12">
    <source>
        <dbReference type="Proteomes" id="UP001646157"/>
    </source>
</evidence>
<keyword evidence="8" id="KW-0067">ATP-binding</keyword>
<dbReference type="InterPro" id="IPR004358">
    <property type="entry name" value="Sig_transdc_His_kin-like_C"/>
</dbReference>
<evidence type="ECO:0000256" key="3">
    <source>
        <dbReference type="ARBA" id="ARBA00012438"/>
    </source>
</evidence>
<dbReference type="PANTHER" id="PTHR45453:SF1">
    <property type="entry name" value="PHOSPHATE REGULON SENSOR PROTEIN PHOR"/>
    <property type="match status" value="1"/>
</dbReference>
<proteinExistence type="predicted"/>
<dbReference type="RefSeq" id="WP_205173174.1">
    <property type="nucleotide sequence ID" value="NZ_JAFBDZ010000002.1"/>
</dbReference>
<sequence>MNIILTFLIIALFTLNLIQYRSQQNQSDRLNYAYKKLKSIVDEKTDEKLLLYTEDEDFKKLLIEINRLLEHNQKIIATHHQMENSMKKMLSNISHDLKTPLTVVLGYMEVILYEPNLSKEETEDLLKKVNNKTIEVLNLIKKFFELVRLESGDKEFPITRVNMNEVCRKNILGFYDILTKKGFDVVVEIPDVDLYVWGNEEELNRVLNNLISNAIQYGGDGKVLGLSLRNNDDSVFVDVWDKGKGISELHKDRVFERMYTLEDSRNKRYQGSGLGLTITKRLIEKLGGEIFLNSKPFQKTTFTFKLNRFNY</sequence>
<reference evidence="11 12" key="1">
    <citation type="submission" date="2021-01" db="EMBL/GenBank/DDBJ databases">
        <title>Genomic Encyclopedia of Type Strains, Phase IV (KMG-IV): sequencing the most valuable type-strain genomes for metagenomic binning, comparative biology and taxonomic classification.</title>
        <authorList>
            <person name="Goeker M."/>
        </authorList>
    </citation>
    <scope>NUCLEOTIDE SEQUENCE [LARGE SCALE GENOMIC DNA]</scope>
    <source>
        <strain evidence="11 12">DSM 24834</strain>
    </source>
</reference>
<dbReference type="SMART" id="SM00387">
    <property type="entry name" value="HATPase_c"/>
    <property type="match status" value="1"/>
</dbReference>
<keyword evidence="4" id="KW-0597">Phosphoprotein</keyword>
<dbReference type="CDD" id="cd00082">
    <property type="entry name" value="HisKA"/>
    <property type="match status" value="1"/>
</dbReference>
<dbReference type="Pfam" id="PF02518">
    <property type="entry name" value="HATPase_c"/>
    <property type="match status" value="1"/>
</dbReference>
<evidence type="ECO:0000256" key="8">
    <source>
        <dbReference type="ARBA" id="ARBA00022840"/>
    </source>
</evidence>
<dbReference type="InterPro" id="IPR036890">
    <property type="entry name" value="HATPase_C_sf"/>
</dbReference>
<dbReference type="Gene3D" id="1.10.287.130">
    <property type="match status" value="1"/>
</dbReference>
<evidence type="ECO:0000256" key="1">
    <source>
        <dbReference type="ARBA" id="ARBA00000085"/>
    </source>
</evidence>
<feature type="domain" description="Histidine kinase" evidence="10">
    <location>
        <begin position="92"/>
        <end position="310"/>
    </location>
</feature>
<evidence type="ECO:0000313" key="11">
    <source>
        <dbReference type="EMBL" id="MBM7586108.1"/>
    </source>
</evidence>
<dbReference type="EC" id="2.7.13.3" evidence="3"/>
<keyword evidence="12" id="KW-1185">Reference proteome</keyword>
<comment type="catalytic activity">
    <reaction evidence="1">
        <text>ATP + protein L-histidine = ADP + protein N-phospho-L-histidine.</text>
        <dbReference type="EC" id="2.7.13.3"/>
    </reaction>
</comment>
<evidence type="ECO:0000256" key="2">
    <source>
        <dbReference type="ARBA" id="ARBA00004370"/>
    </source>
</evidence>
<evidence type="ECO:0000256" key="7">
    <source>
        <dbReference type="ARBA" id="ARBA00022777"/>
    </source>
</evidence>
<dbReference type="SMART" id="SM00388">
    <property type="entry name" value="HisKA"/>
    <property type="match status" value="1"/>
</dbReference>
<dbReference type="InterPro" id="IPR003661">
    <property type="entry name" value="HisK_dim/P_dom"/>
</dbReference>
<dbReference type="SUPFAM" id="SSF47384">
    <property type="entry name" value="Homodimeric domain of signal transducing histidine kinase"/>
    <property type="match status" value="1"/>
</dbReference>
<dbReference type="Gene3D" id="3.30.565.10">
    <property type="entry name" value="Histidine kinase-like ATPase, C-terminal domain"/>
    <property type="match status" value="1"/>
</dbReference>
<comment type="caution">
    <text evidence="11">The sequence shown here is derived from an EMBL/GenBank/DDBJ whole genome shotgun (WGS) entry which is preliminary data.</text>
</comment>
<keyword evidence="7 11" id="KW-0418">Kinase</keyword>
<dbReference type="PRINTS" id="PR00344">
    <property type="entry name" value="BCTRLSENSOR"/>
</dbReference>
<dbReference type="EMBL" id="JAFBDZ010000002">
    <property type="protein sequence ID" value="MBM7586108.1"/>
    <property type="molecule type" value="Genomic_DNA"/>
</dbReference>
<dbReference type="Proteomes" id="UP001646157">
    <property type="component" value="Unassembled WGS sequence"/>
</dbReference>
<dbReference type="InterPro" id="IPR036097">
    <property type="entry name" value="HisK_dim/P_sf"/>
</dbReference>
<organism evidence="11 12">
    <name type="scientific">Rossellomorea pakistanensis</name>
    <dbReference type="NCBI Taxonomy" id="992288"/>
    <lineage>
        <taxon>Bacteria</taxon>
        <taxon>Bacillati</taxon>
        <taxon>Bacillota</taxon>
        <taxon>Bacilli</taxon>
        <taxon>Bacillales</taxon>
        <taxon>Bacillaceae</taxon>
        <taxon>Rossellomorea</taxon>
    </lineage>
</organism>
<evidence type="ECO:0000256" key="5">
    <source>
        <dbReference type="ARBA" id="ARBA00022679"/>
    </source>
</evidence>
<gene>
    <name evidence="11" type="ORF">JOC86_002650</name>
</gene>
<dbReference type="GO" id="GO:0016301">
    <property type="term" value="F:kinase activity"/>
    <property type="evidence" value="ECO:0007669"/>
    <property type="project" value="UniProtKB-KW"/>
</dbReference>
<dbReference type="PROSITE" id="PS50109">
    <property type="entry name" value="HIS_KIN"/>
    <property type="match status" value="1"/>
</dbReference>
<dbReference type="InterPro" id="IPR003594">
    <property type="entry name" value="HATPase_dom"/>
</dbReference>
<evidence type="ECO:0000256" key="4">
    <source>
        <dbReference type="ARBA" id="ARBA00022553"/>
    </source>
</evidence>
<evidence type="ECO:0000256" key="6">
    <source>
        <dbReference type="ARBA" id="ARBA00022741"/>
    </source>
</evidence>